<name>A0A2M4B303_9DIPT</name>
<accession>A0A2M4B303</accession>
<sequence>MIEVLMGRSVAAAAVVVASLWGLAHAQPQFHHQPLQWKFVDVAVKHVVVERWSLWSCDCGSQYLQWTVAAAG</sequence>
<proteinExistence type="predicted"/>
<reference evidence="2" key="1">
    <citation type="submission" date="2018-01" db="EMBL/GenBank/DDBJ databases">
        <title>An insight into the sialome of Amazonian anophelines.</title>
        <authorList>
            <person name="Ribeiro J.M."/>
            <person name="Scarpassa V."/>
            <person name="Calvo E."/>
        </authorList>
    </citation>
    <scope>NUCLEOTIDE SEQUENCE</scope>
    <source>
        <tissue evidence="2">Salivary glands</tissue>
    </source>
</reference>
<protein>
    <submittedName>
        <fullName evidence="2">Putative secreted protein</fullName>
    </submittedName>
</protein>
<feature type="chain" id="PRO_5014979791" evidence="1">
    <location>
        <begin position="27"/>
        <end position="72"/>
    </location>
</feature>
<organism evidence="2">
    <name type="scientific">Anopheles triannulatus</name>
    <dbReference type="NCBI Taxonomy" id="58253"/>
    <lineage>
        <taxon>Eukaryota</taxon>
        <taxon>Metazoa</taxon>
        <taxon>Ecdysozoa</taxon>
        <taxon>Arthropoda</taxon>
        <taxon>Hexapoda</taxon>
        <taxon>Insecta</taxon>
        <taxon>Pterygota</taxon>
        <taxon>Neoptera</taxon>
        <taxon>Endopterygota</taxon>
        <taxon>Diptera</taxon>
        <taxon>Nematocera</taxon>
        <taxon>Culicoidea</taxon>
        <taxon>Culicidae</taxon>
        <taxon>Anophelinae</taxon>
        <taxon>Anopheles</taxon>
    </lineage>
</organism>
<feature type="signal peptide" evidence="1">
    <location>
        <begin position="1"/>
        <end position="26"/>
    </location>
</feature>
<evidence type="ECO:0000256" key="1">
    <source>
        <dbReference type="SAM" id="SignalP"/>
    </source>
</evidence>
<dbReference type="EMBL" id="GGFK01014114">
    <property type="protein sequence ID" value="MBW47435.1"/>
    <property type="molecule type" value="Transcribed_RNA"/>
</dbReference>
<keyword evidence="1" id="KW-0732">Signal</keyword>
<dbReference type="AlphaFoldDB" id="A0A2M4B303"/>
<evidence type="ECO:0000313" key="2">
    <source>
        <dbReference type="EMBL" id="MBW47435.1"/>
    </source>
</evidence>